<keyword evidence="4" id="KW-1185">Reference proteome</keyword>
<reference evidence="3" key="1">
    <citation type="submission" date="2023-06" db="EMBL/GenBank/DDBJ databases">
        <title>Genome-scale phylogeny and comparative genomics of the fungal order Sordariales.</title>
        <authorList>
            <consortium name="Lawrence Berkeley National Laboratory"/>
            <person name="Hensen N."/>
            <person name="Bonometti L."/>
            <person name="Westerberg I."/>
            <person name="Brannstrom I.O."/>
            <person name="Guillou S."/>
            <person name="Cros-Aarteil S."/>
            <person name="Calhoun S."/>
            <person name="Haridas S."/>
            <person name="Kuo A."/>
            <person name="Mondo S."/>
            <person name="Pangilinan J."/>
            <person name="Riley R."/>
            <person name="Labutti K."/>
            <person name="Andreopoulos B."/>
            <person name="Lipzen A."/>
            <person name="Chen C."/>
            <person name="Yanf M."/>
            <person name="Daum C."/>
            <person name="Ng V."/>
            <person name="Clum A."/>
            <person name="Steindorff A."/>
            <person name="Ohm R."/>
            <person name="Martin F."/>
            <person name="Silar P."/>
            <person name="Natvig D."/>
            <person name="Lalanne C."/>
            <person name="Gautier V."/>
            <person name="Ament-Velasquez S.L."/>
            <person name="Kruys A."/>
            <person name="Hutchinson M.I."/>
            <person name="Powell A.J."/>
            <person name="Barry K."/>
            <person name="Miller A.N."/>
            <person name="Grigoriev I.V."/>
            <person name="Debuchy R."/>
            <person name="Gladieux P."/>
            <person name="Thoren M.H."/>
            <person name="Johannesson H."/>
        </authorList>
    </citation>
    <scope>NUCLEOTIDE SEQUENCE</scope>
    <source>
        <strain evidence="3">SMH2532-1</strain>
    </source>
</reference>
<dbReference type="Proteomes" id="UP001174936">
    <property type="component" value="Unassembled WGS sequence"/>
</dbReference>
<sequence>MAHADSGAEPPAASNPNEGSEPGPYQTRKRSTSRGSSVVDVVRRLSQEFESSRPHEAFAAATSDIASTMAAGQPKAHTDKATGASGEKNRLSDNGSRPAASSEAVTIVPTADAGDAATKPFENGYHFPPKYSRQESTKQTLTSFWKFFTTPMGFFWTIYGLNVVAWGGMLFLLLCNAAPAMCYPNCDDIDSPRRKWVEWDSQILTALFCVPAFGLAPWRFRDFWYLLKYRFKSDQTGIRRLAGIHAEWFRLKGSDQLAADVGPDHIPADTPVECIPIPESSMAVAPRTGIRAPATSVWKMDFVVWSMVMNTLAQVGLCGIMWGMNRYDRPSWTTGFLVALGMVIAMVGGFVMFLEGKKVKSTEGVALTDRDHQKLADDKEKGVYHYNNIKGKKPKRKQQDPEK</sequence>
<proteinExistence type="predicted"/>
<protein>
    <recommendedName>
        <fullName evidence="5">Alpha-l-rhamnosidase c</fullName>
    </recommendedName>
</protein>
<evidence type="ECO:0000313" key="4">
    <source>
        <dbReference type="Proteomes" id="UP001174936"/>
    </source>
</evidence>
<gene>
    <name evidence="3" type="ORF">B0T16DRAFT_413503</name>
</gene>
<dbReference type="InterPro" id="IPR021369">
    <property type="entry name" value="DUF2985"/>
</dbReference>
<evidence type="ECO:0008006" key="5">
    <source>
        <dbReference type="Google" id="ProtNLM"/>
    </source>
</evidence>
<dbReference type="EMBL" id="JAULSV010000004">
    <property type="protein sequence ID" value="KAK0646466.1"/>
    <property type="molecule type" value="Genomic_DNA"/>
</dbReference>
<feature type="transmembrane region" description="Helical" evidence="2">
    <location>
        <begin position="336"/>
        <end position="354"/>
    </location>
</feature>
<evidence type="ECO:0000256" key="2">
    <source>
        <dbReference type="SAM" id="Phobius"/>
    </source>
</evidence>
<name>A0AA39Y7J5_9PEZI</name>
<feature type="compositionally biased region" description="Basic and acidic residues" evidence="1">
    <location>
        <begin position="41"/>
        <end position="56"/>
    </location>
</feature>
<feature type="region of interest" description="Disordered" evidence="1">
    <location>
        <begin position="1"/>
        <end position="104"/>
    </location>
</feature>
<dbReference type="AlphaFoldDB" id="A0AA39Y7J5"/>
<feature type="transmembrane region" description="Helical" evidence="2">
    <location>
        <begin position="302"/>
        <end position="324"/>
    </location>
</feature>
<organism evidence="3 4">
    <name type="scientific">Cercophora newfieldiana</name>
    <dbReference type="NCBI Taxonomy" id="92897"/>
    <lineage>
        <taxon>Eukaryota</taxon>
        <taxon>Fungi</taxon>
        <taxon>Dikarya</taxon>
        <taxon>Ascomycota</taxon>
        <taxon>Pezizomycotina</taxon>
        <taxon>Sordariomycetes</taxon>
        <taxon>Sordariomycetidae</taxon>
        <taxon>Sordariales</taxon>
        <taxon>Lasiosphaeriaceae</taxon>
        <taxon>Cercophora</taxon>
    </lineage>
</organism>
<accession>A0AA39Y7J5</accession>
<comment type="caution">
    <text evidence="3">The sequence shown here is derived from an EMBL/GenBank/DDBJ whole genome shotgun (WGS) entry which is preliminary data.</text>
</comment>
<feature type="transmembrane region" description="Helical" evidence="2">
    <location>
        <begin position="154"/>
        <end position="181"/>
    </location>
</feature>
<keyword evidence="2" id="KW-0812">Transmembrane</keyword>
<evidence type="ECO:0000313" key="3">
    <source>
        <dbReference type="EMBL" id="KAK0646466.1"/>
    </source>
</evidence>
<keyword evidence="2" id="KW-0472">Membrane</keyword>
<keyword evidence="2" id="KW-1133">Transmembrane helix</keyword>
<evidence type="ECO:0000256" key="1">
    <source>
        <dbReference type="SAM" id="MobiDB-lite"/>
    </source>
</evidence>
<dbReference type="Pfam" id="PF11204">
    <property type="entry name" value="DUF2985"/>
    <property type="match status" value="1"/>
</dbReference>
<dbReference type="PANTHER" id="PTHR35872">
    <property type="entry name" value="INTEGRAL MEMBRANE PROTEIN (AFU_ORTHOLOGUE AFUA_5G07110)"/>
    <property type="match status" value="1"/>
</dbReference>
<dbReference type="PANTHER" id="PTHR35872:SF1">
    <property type="entry name" value="ALPHA-L-RHAMNOSIDASE C"/>
    <property type="match status" value="1"/>
</dbReference>